<dbReference type="InterPro" id="IPR005158">
    <property type="entry name" value="BTAD"/>
</dbReference>
<proteinExistence type="inferred from homology"/>
<dbReference type="InterPro" id="IPR011990">
    <property type="entry name" value="TPR-like_helical_dom_sf"/>
</dbReference>
<dbReference type="GO" id="GO:0003677">
    <property type="term" value="F:DNA binding"/>
    <property type="evidence" value="ECO:0007669"/>
    <property type="project" value="UniProtKB-UniRule"/>
</dbReference>
<evidence type="ECO:0000256" key="3">
    <source>
        <dbReference type="ARBA" id="ARBA00023125"/>
    </source>
</evidence>
<keyword evidence="2" id="KW-0805">Transcription regulation</keyword>
<feature type="DNA-binding region" description="OmpR/PhoB-type" evidence="5">
    <location>
        <begin position="1"/>
        <end position="94"/>
    </location>
</feature>
<dbReference type="SMART" id="SM00862">
    <property type="entry name" value="Trans_reg_C"/>
    <property type="match status" value="1"/>
</dbReference>
<evidence type="ECO:0000256" key="4">
    <source>
        <dbReference type="ARBA" id="ARBA00023163"/>
    </source>
</evidence>
<feature type="domain" description="OmpR/PhoB-type" evidence="6">
    <location>
        <begin position="1"/>
        <end position="94"/>
    </location>
</feature>
<dbReference type="InterPro" id="IPR001867">
    <property type="entry name" value="OmpR/PhoB-type_DNA-bd"/>
</dbReference>
<protein>
    <submittedName>
        <fullName evidence="7">DNA-binding SARP family transcriptional activator</fullName>
    </submittedName>
</protein>
<dbReference type="InterPro" id="IPR051677">
    <property type="entry name" value="AfsR-DnrI-RedD_regulator"/>
</dbReference>
<dbReference type="InterPro" id="IPR016032">
    <property type="entry name" value="Sig_transdc_resp-reg_C-effctor"/>
</dbReference>
<organism evidence="7 8">
    <name type="scientific">Nocardiopsis mwathae</name>
    <dbReference type="NCBI Taxonomy" id="1472723"/>
    <lineage>
        <taxon>Bacteria</taxon>
        <taxon>Bacillati</taxon>
        <taxon>Actinomycetota</taxon>
        <taxon>Actinomycetes</taxon>
        <taxon>Streptosporangiales</taxon>
        <taxon>Nocardiopsidaceae</taxon>
        <taxon>Nocardiopsis</taxon>
    </lineage>
</organism>
<comment type="caution">
    <text evidence="7">The sequence shown here is derived from an EMBL/GenBank/DDBJ whole genome shotgun (WGS) entry which is preliminary data.</text>
</comment>
<dbReference type="PROSITE" id="PS51755">
    <property type="entry name" value="OMPR_PHOB"/>
    <property type="match status" value="1"/>
</dbReference>
<dbReference type="Pfam" id="PF00486">
    <property type="entry name" value="Trans_reg_C"/>
    <property type="match status" value="1"/>
</dbReference>
<dbReference type="EMBL" id="JACHDS010000001">
    <property type="protein sequence ID" value="MBB6171283.1"/>
    <property type="molecule type" value="Genomic_DNA"/>
</dbReference>
<dbReference type="PANTHER" id="PTHR35807">
    <property type="entry name" value="TRANSCRIPTIONAL REGULATOR REDD-RELATED"/>
    <property type="match status" value="1"/>
</dbReference>
<evidence type="ECO:0000313" key="8">
    <source>
        <dbReference type="Proteomes" id="UP000546642"/>
    </source>
</evidence>
<evidence type="ECO:0000256" key="2">
    <source>
        <dbReference type="ARBA" id="ARBA00023015"/>
    </source>
</evidence>
<dbReference type="InterPro" id="IPR036388">
    <property type="entry name" value="WH-like_DNA-bd_sf"/>
</dbReference>
<dbReference type="GO" id="GO:0006355">
    <property type="term" value="P:regulation of DNA-templated transcription"/>
    <property type="evidence" value="ECO:0007669"/>
    <property type="project" value="InterPro"/>
</dbReference>
<evidence type="ECO:0000313" key="7">
    <source>
        <dbReference type="EMBL" id="MBB6171283.1"/>
    </source>
</evidence>
<evidence type="ECO:0000256" key="5">
    <source>
        <dbReference type="PROSITE-ProRule" id="PRU01091"/>
    </source>
</evidence>
<reference evidence="7 8" key="1">
    <citation type="submission" date="2020-08" db="EMBL/GenBank/DDBJ databases">
        <title>Sequencing the genomes of 1000 actinobacteria strains.</title>
        <authorList>
            <person name="Klenk H.-P."/>
        </authorList>
    </citation>
    <scope>NUCLEOTIDE SEQUENCE [LARGE SCALE GENOMIC DNA]</scope>
    <source>
        <strain evidence="7 8">DSM 46659</strain>
    </source>
</reference>
<dbReference type="Proteomes" id="UP000546642">
    <property type="component" value="Unassembled WGS sequence"/>
</dbReference>
<name>A0A7W9YFL6_9ACTN</name>
<dbReference type="Pfam" id="PF03704">
    <property type="entry name" value="BTAD"/>
    <property type="match status" value="1"/>
</dbReference>
<dbReference type="Gene3D" id="1.25.40.10">
    <property type="entry name" value="Tetratricopeptide repeat domain"/>
    <property type="match status" value="1"/>
</dbReference>
<dbReference type="Gene3D" id="1.10.10.10">
    <property type="entry name" value="Winged helix-like DNA-binding domain superfamily/Winged helix DNA-binding domain"/>
    <property type="match status" value="1"/>
</dbReference>
<evidence type="ECO:0000259" key="6">
    <source>
        <dbReference type="PROSITE" id="PS51755"/>
    </source>
</evidence>
<keyword evidence="4" id="KW-0804">Transcription</keyword>
<accession>A0A7W9YFL6</accession>
<keyword evidence="3 5" id="KW-0238">DNA-binding</keyword>
<sequence length="218" mass="23377">MEFGILGALEAGVGGKRLAPGGRRAQLVLATLLLRPGRTVTVDRLSEVLWEDWPPASARTQVAIVVSGLRRLFRDAGQEGEVIETREAGYRLRTEGVRLDALEAERLVESARGAMGEGRMAEAARGLRAALALWRGPVLDGLGIAGLAAHVRRWEELRWRAAEALAGTAAAAAKALSLLFNETPSVDPGPHSPRRARRTLRAAFIGSLSPDPPDRGRS</sequence>
<dbReference type="GO" id="GO:0000160">
    <property type="term" value="P:phosphorelay signal transduction system"/>
    <property type="evidence" value="ECO:0007669"/>
    <property type="project" value="InterPro"/>
</dbReference>
<dbReference type="PANTHER" id="PTHR35807:SF1">
    <property type="entry name" value="TRANSCRIPTIONAL REGULATOR REDD"/>
    <property type="match status" value="1"/>
</dbReference>
<keyword evidence="8" id="KW-1185">Reference proteome</keyword>
<comment type="similarity">
    <text evidence="1">Belongs to the AfsR/DnrI/RedD regulatory family.</text>
</comment>
<dbReference type="SMART" id="SM01043">
    <property type="entry name" value="BTAD"/>
    <property type="match status" value="1"/>
</dbReference>
<dbReference type="AlphaFoldDB" id="A0A7W9YFL6"/>
<dbReference type="SUPFAM" id="SSF48452">
    <property type="entry name" value="TPR-like"/>
    <property type="match status" value="1"/>
</dbReference>
<dbReference type="RefSeq" id="WP_184074579.1">
    <property type="nucleotide sequence ID" value="NZ_JACHDS010000001.1"/>
</dbReference>
<evidence type="ECO:0000256" key="1">
    <source>
        <dbReference type="ARBA" id="ARBA00005820"/>
    </source>
</evidence>
<dbReference type="SUPFAM" id="SSF46894">
    <property type="entry name" value="C-terminal effector domain of the bipartite response regulators"/>
    <property type="match status" value="1"/>
</dbReference>
<gene>
    <name evidence="7" type="ORF">HNR23_001343</name>
</gene>